<feature type="transmembrane region" description="Helical" evidence="9">
    <location>
        <begin position="100"/>
        <end position="119"/>
    </location>
</feature>
<dbReference type="Proteomes" id="UP000259211">
    <property type="component" value="Unassembled WGS sequence"/>
</dbReference>
<proteinExistence type="predicted"/>
<dbReference type="PIRSF" id="PIRSF006351">
    <property type="entry name" value="PTS_EIIC-Cellobiose"/>
    <property type="match status" value="1"/>
</dbReference>
<feature type="transmembrane region" description="Helical" evidence="9">
    <location>
        <begin position="277"/>
        <end position="301"/>
    </location>
</feature>
<dbReference type="Pfam" id="PF02378">
    <property type="entry name" value="PTS_EIIC"/>
    <property type="match status" value="1"/>
</dbReference>
<dbReference type="InterPro" id="IPR051088">
    <property type="entry name" value="PTS_Sugar-EIIC/EIIB"/>
</dbReference>
<feature type="domain" description="PTS EIIC type-3" evidence="10">
    <location>
        <begin position="11"/>
        <end position="406"/>
    </location>
</feature>
<feature type="transmembrane region" description="Helical" evidence="9">
    <location>
        <begin position="35"/>
        <end position="53"/>
    </location>
</feature>
<evidence type="ECO:0000256" key="9">
    <source>
        <dbReference type="SAM" id="Phobius"/>
    </source>
</evidence>
<gene>
    <name evidence="11" type="ORF">CHT91_04735</name>
</gene>
<dbReference type="PROSITE" id="PS51105">
    <property type="entry name" value="PTS_EIIC_TYPE_3"/>
    <property type="match status" value="1"/>
</dbReference>
<evidence type="ECO:0000256" key="8">
    <source>
        <dbReference type="PIRNR" id="PIRNR006351"/>
    </source>
</evidence>
<dbReference type="NCBIfam" id="TIGR00410">
    <property type="entry name" value="lacE"/>
    <property type="match status" value="1"/>
</dbReference>
<keyword evidence="7 8" id="KW-0472">Membrane</keyword>
<sequence length="425" mass="45828">MIAMEKFFDFLDRRVAGPMSMVSEQRHIRAIRDGVISAIPFIIAGSFVLIIAAPPVPETTGLAIWAKAHIDQILVPYRMTFGLMSLYVCFGVGSSLARSYDLDGLAGGQLGVAAFLLSLTPKAIGDGVFLDLESLGSQGLFPAMILALLAVEVMRVCYKHNLTIRMPEQVPESVSKSFGAVVPAFTIMVVMALVSVVLGIDIIDIVRVGLAPLVTAGDSLPGVLVPAFLVVFLWFFGISGDSVVGSVARPIWLQYLSDNASAVAVGSPAPHIAPETFFQWFVSIGGSGATIGLVISGFLVGKAKYTKSITRAVAVPALFNISEPIMFGLPVMMNPFFVIPFLLAPLILCLVSWCAFSWGLVSYMAVQPPWTLPAPIGAFLATGGDWRSIVLCLLNILIATVIYYPFMRMYDRSQLKKEELEEPNE</sequence>
<dbReference type="InterPro" id="IPR004501">
    <property type="entry name" value="PTS_EIIC_3"/>
</dbReference>
<evidence type="ECO:0000256" key="3">
    <source>
        <dbReference type="ARBA" id="ARBA00022475"/>
    </source>
</evidence>
<keyword evidence="4 8" id="KW-0762">Sugar transport</keyword>
<dbReference type="InterPro" id="IPR003352">
    <property type="entry name" value="PTS_EIIC"/>
</dbReference>
<comment type="function">
    <text evidence="8">The phosphoenolpyruvate-dependent sugar phosphotransferase system (PTS), a major carbohydrate active -transport system, catalyzes the phosphorylation of incoming sugar substrates concomitant with their translocation across the cell membrane.</text>
</comment>
<evidence type="ECO:0000313" key="11">
    <source>
        <dbReference type="EMBL" id="RFT44789.1"/>
    </source>
</evidence>
<keyword evidence="6 9" id="KW-1133">Transmembrane helix</keyword>
<feature type="transmembrane region" description="Helical" evidence="9">
    <location>
        <begin position="139"/>
        <end position="158"/>
    </location>
</feature>
<dbReference type="PANTHER" id="PTHR33989:SF11">
    <property type="entry name" value="LICHENAN PERMEASE IIC COMPONENT"/>
    <property type="match status" value="1"/>
</dbReference>
<feature type="transmembrane region" description="Helical" evidence="9">
    <location>
        <begin position="178"/>
        <end position="200"/>
    </location>
</feature>
<evidence type="ECO:0000256" key="2">
    <source>
        <dbReference type="ARBA" id="ARBA00022448"/>
    </source>
</evidence>
<evidence type="ECO:0000256" key="5">
    <source>
        <dbReference type="ARBA" id="ARBA00022692"/>
    </source>
</evidence>
<feature type="transmembrane region" description="Helical" evidence="9">
    <location>
        <begin position="336"/>
        <end position="366"/>
    </location>
</feature>
<evidence type="ECO:0000256" key="1">
    <source>
        <dbReference type="ARBA" id="ARBA00004651"/>
    </source>
</evidence>
<evidence type="ECO:0000256" key="6">
    <source>
        <dbReference type="ARBA" id="ARBA00022989"/>
    </source>
</evidence>
<evidence type="ECO:0000259" key="10">
    <source>
        <dbReference type="PROSITE" id="PS51105"/>
    </source>
</evidence>
<name>A0A3E2DH94_9ACTN</name>
<keyword evidence="3 8" id="KW-1003">Cell membrane</keyword>
<dbReference type="GO" id="GO:0005886">
    <property type="term" value="C:plasma membrane"/>
    <property type="evidence" value="ECO:0007669"/>
    <property type="project" value="UniProtKB-SubCell"/>
</dbReference>
<dbReference type="GO" id="GO:0008982">
    <property type="term" value="F:protein-N(PI)-phosphohistidine-sugar phosphotransferase activity"/>
    <property type="evidence" value="ECO:0007669"/>
    <property type="project" value="UniProtKB-UniRule"/>
</dbReference>
<dbReference type="EMBL" id="NOWI01000004">
    <property type="protein sequence ID" value="RFT44789.1"/>
    <property type="molecule type" value="Genomic_DNA"/>
</dbReference>
<keyword evidence="2 8" id="KW-0813">Transport</keyword>
<dbReference type="AlphaFoldDB" id="A0A3E2DH94"/>
<feature type="transmembrane region" description="Helical" evidence="9">
    <location>
        <begin position="220"/>
        <end position="239"/>
    </location>
</feature>
<dbReference type="GO" id="GO:1901264">
    <property type="term" value="P:carbohydrate derivative transport"/>
    <property type="evidence" value="ECO:0007669"/>
    <property type="project" value="TreeGrafter"/>
</dbReference>
<comment type="subcellular location">
    <subcellularLocation>
        <location evidence="1">Cell membrane</location>
        <topology evidence="1">Multi-pass membrane protein</topology>
    </subcellularLocation>
</comment>
<dbReference type="GO" id="GO:0009401">
    <property type="term" value="P:phosphoenolpyruvate-dependent sugar phosphotransferase system"/>
    <property type="evidence" value="ECO:0007669"/>
    <property type="project" value="InterPro"/>
</dbReference>
<evidence type="ECO:0000313" key="12">
    <source>
        <dbReference type="Proteomes" id="UP000259211"/>
    </source>
</evidence>
<accession>A0A3E2DH94</accession>
<dbReference type="RefSeq" id="WP_065672738.1">
    <property type="nucleotide sequence ID" value="NZ_JAQDJS010000001.1"/>
</dbReference>
<keyword evidence="5 9" id="KW-0812">Transmembrane</keyword>
<reference evidence="11 12" key="1">
    <citation type="submission" date="2017-07" db="EMBL/GenBank/DDBJ databases">
        <authorList>
            <person name="Sun Z.S."/>
            <person name="Albrecht U."/>
            <person name="Echele G."/>
            <person name="Lee C.C."/>
        </authorList>
    </citation>
    <scope>NUCLEOTIDE SEQUENCE [LARGE SCALE GENOMIC DNA]</scope>
    <source>
        <strain evidence="11 12">P16-029</strain>
    </source>
</reference>
<evidence type="ECO:0000256" key="7">
    <source>
        <dbReference type="ARBA" id="ARBA00023136"/>
    </source>
</evidence>
<feature type="transmembrane region" description="Helical" evidence="9">
    <location>
        <begin position="386"/>
        <end position="406"/>
    </location>
</feature>
<dbReference type="PANTHER" id="PTHR33989">
    <property type="match status" value="1"/>
</dbReference>
<evidence type="ECO:0000256" key="4">
    <source>
        <dbReference type="ARBA" id="ARBA00022597"/>
    </source>
</evidence>
<organism evidence="11 12">
    <name type="scientific">Cutibacterium avidum</name>
    <dbReference type="NCBI Taxonomy" id="33010"/>
    <lineage>
        <taxon>Bacteria</taxon>
        <taxon>Bacillati</taxon>
        <taxon>Actinomycetota</taxon>
        <taxon>Actinomycetes</taxon>
        <taxon>Propionibacteriales</taxon>
        <taxon>Propionibacteriaceae</taxon>
        <taxon>Cutibacterium</taxon>
    </lineage>
</organism>
<feature type="transmembrane region" description="Helical" evidence="9">
    <location>
        <begin position="73"/>
        <end position="93"/>
    </location>
</feature>
<comment type="caution">
    <text evidence="11">The sequence shown here is derived from an EMBL/GenBank/DDBJ whole genome shotgun (WGS) entry which is preliminary data.</text>
</comment>
<protein>
    <recommendedName>
        <fullName evidence="8">Permease IIC component</fullName>
    </recommendedName>
</protein>
<dbReference type="InterPro" id="IPR004796">
    <property type="entry name" value="PTS_IIC_cello"/>
</dbReference>